<feature type="compositionally biased region" description="Polar residues" evidence="2">
    <location>
        <begin position="715"/>
        <end position="741"/>
    </location>
</feature>
<protein>
    <submittedName>
        <fullName evidence="4">Transcription factor SPT20-like protein</fullName>
    </submittedName>
</protein>
<evidence type="ECO:0000313" key="4">
    <source>
        <dbReference type="EMBL" id="RNA02753.1"/>
    </source>
</evidence>
<feature type="region of interest" description="Disordered" evidence="2">
    <location>
        <begin position="690"/>
        <end position="741"/>
    </location>
</feature>
<dbReference type="EMBL" id="REGN01008766">
    <property type="protein sequence ID" value="RNA02753.1"/>
    <property type="molecule type" value="Genomic_DNA"/>
</dbReference>
<dbReference type="GO" id="GO:0000124">
    <property type="term" value="C:SAGA complex"/>
    <property type="evidence" value="ECO:0007669"/>
    <property type="project" value="InterPro"/>
</dbReference>
<proteinExistence type="inferred from homology"/>
<dbReference type="OrthoDB" id="1932706at2759"/>
<sequence>MFDSFEDDEYEEKANRVHSKRFSQIVEYEPDEPNYQDKLSQREKHILESDNKLVFYNSSSGDQLAKKKLEMYLYRPSHVFYSNAPTSSSPSPQSLKQRLIHLYLEENKRQFSESKYVNYSTNLLKKLVNRENLNTLVLNLYPENEGYSFGFNLKLNSYFEEKINLNKLETKLVSYEEADLFFYINTGEIPPILIDLVDHMNTNLFYDGCIVLEIRDYRRRKALTAANSIKYDLNYVLLQPSVQTLLADINSMTKSGNCVWTQEDIYALESQLLLATSAPLCLQPSPLVSIIKSKILSYKYRLSNRNLIKMSSRHSEISRLRALKWHEYDLPYPFRILKVRKKYSNQNSNYLSNQCIIKNEIILNGISKLSDEQSGSSASNIEDSKDCDEIKPVIELPSQDSILVKRFSKCPEQTRYTLEPNLIPIEELVLEAEDKSSKNNYSKLVILRQTNDGAYYCKLSLRNDQKNQISFRLGSASDAEKYIQQYVKIFTEEGRRQVNLKHNLIEKPVENKPNYSALKKPTNTSLVQTGLSFQNISPTQNLNDKQLQSYQTFLHKNFHQQRSHLEQLKRSRSSSTEDSNSNLKTLVTQPSTNQKIYANIRNLAQSSPILQTSPHVVAFNQKCDKTEAQNGTVQSQKMAANSLSTSFATTSSAIANNNVVQVLLPKMAQTSQQEKKFPTEQSPALVAAVNETQVNKKSPKTPKTPAKRQTKKRTNSTTSQSQIAPKSSTNDTNGDQNFKPTSTKIINASSLFKKIAIDNRPMIVTLNSESNKMVPKKADDSAQNASSPIKTTTVQFLQKSTPVISLNSTQNKIYSHEMTNSLNSVNSPPVKKLNQEQTKQPNEPIYITSPSGIKTIQSRPNYIFPSTVKTIPINSKTSQQYFPSGASLENHSLFNKSLNSSQQTTSVIMLTNNSNTNTPKSN</sequence>
<accession>A0A3M7PUR3</accession>
<feature type="compositionally biased region" description="Low complexity" evidence="2">
    <location>
        <begin position="573"/>
        <end position="582"/>
    </location>
</feature>
<feature type="domain" description="Spt20-like SEP" evidence="3">
    <location>
        <begin position="132"/>
        <end position="290"/>
    </location>
</feature>
<feature type="compositionally biased region" description="Acidic residues" evidence="2">
    <location>
        <begin position="1"/>
        <end position="11"/>
    </location>
</feature>
<comment type="caution">
    <text evidence="4">The sequence shown here is derived from an EMBL/GenBank/DDBJ whole genome shotgun (WGS) entry which is preliminary data.</text>
</comment>
<organism evidence="4 5">
    <name type="scientific">Brachionus plicatilis</name>
    <name type="common">Marine rotifer</name>
    <name type="synonym">Brachionus muelleri</name>
    <dbReference type="NCBI Taxonomy" id="10195"/>
    <lineage>
        <taxon>Eukaryota</taxon>
        <taxon>Metazoa</taxon>
        <taxon>Spiralia</taxon>
        <taxon>Gnathifera</taxon>
        <taxon>Rotifera</taxon>
        <taxon>Eurotatoria</taxon>
        <taxon>Monogononta</taxon>
        <taxon>Pseudotrocha</taxon>
        <taxon>Ploima</taxon>
        <taxon>Brachionidae</taxon>
        <taxon>Brachionus</taxon>
    </lineage>
</organism>
<dbReference type="STRING" id="10195.A0A3M7PUR3"/>
<dbReference type="Proteomes" id="UP000276133">
    <property type="component" value="Unassembled WGS sequence"/>
</dbReference>
<feature type="compositionally biased region" description="Basic residues" evidence="2">
    <location>
        <begin position="697"/>
        <end position="714"/>
    </location>
</feature>
<dbReference type="GO" id="GO:0006357">
    <property type="term" value="P:regulation of transcription by RNA polymerase II"/>
    <property type="evidence" value="ECO:0007669"/>
    <property type="project" value="TreeGrafter"/>
</dbReference>
<dbReference type="PANTHER" id="PTHR13526">
    <property type="entry name" value="TRANSCRIPTION FACTOR SPT20 HOMOLOG"/>
    <property type="match status" value="1"/>
</dbReference>
<evidence type="ECO:0000256" key="1">
    <source>
        <dbReference type="ARBA" id="ARBA00009112"/>
    </source>
</evidence>
<evidence type="ECO:0000259" key="3">
    <source>
        <dbReference type="Pfam" id="PF12090"/>
    </source>
</evidence>
<gene>
    <name evidence="4" type="ORF">BpHYR1_018944</name>
</gene>
<feature type="region of interest" description="Disordered" evidence="2">
    <location>
        <begin position="564"/>
        <end position="585"/>
    </location>
</feature>
<dbReference type="InterPro" id="IPR046468">
    <property type="entry name" value="Spt20-like_SEP"/>
</dbReference>
<comment type="similarity">
    <text evidence="1">Belongs to the SPT20 family.</text>
</comment>
<name>A0A3M7PUR3_BRAPC</name>
<dbReference type="Pfam" id="PF12090">
    <property type="entry name" value="Spt20_SEP"/>
    <property type="match status" value="1"/>
</dbReference>
<keyword evidence="5" id="KW-1185">Reference proteome</keyword>
<evidence type="ECO:0000313" key="5">
    <source>
        <dbReference type="Proteomes" id="UP000276133"/>
    </source>
</evidence>
<reference evidence="4 5" key="1">
    <citation type="journal article" date="2018" name="Sci. Rep.">
        <title>Genomic signatures of local adaptation to the degree of environmental predictability in rotifers.</title>
        <authorList>
            <person name="Franch-Gras L."/>
            <person name="Hahn C."/>
            <person name="Garcia-Roger E.M."/>
            <person name="Carmona M.J."/>
            <person name="Serra M."/>
            <person name="Gomez A."/>
        </authorList>
    </citation>
    <scope>NUCLEOTIDE SEQUENCE [LARGE SCALE GENOMIC DNA]</scope>
    <source>
        <strain evidence="4">HYR1</strain>
    </source>
</reference>
<evidence type="ECO:0000256" key="2">
    <source>
        <dbReference type="SAM" id="MobiDB-lite"/>
    </source>
</evidence>
<feature type="region of interest" description="Disordered" evidence="2">
    <location>
        <begin position="1"/>
        <end position="35"/>
    </location>
</feature>
<dbReference type="PANTHER" id="PTHR13526:SF8">
    <property type="entry name" value="TRANSCRIPTION FACTOR SPT20 HOMOLOG"/>
    <property type="match status" value="1"/>
</dbReference>
<dbReference type="AlphaFoldDB" id="A0A3M7PUR3"/>
<dbReference type="InterPro" id="IPR021950">
    <property type="entry name" value="Spt20"/>
</dbReference>
<dbReference type="GO" id="GO:0003712">
    <property type="term" value="F:transcription coregulator activity"/>
    <property type="evidence" value="ECO:0007669"/>
    <property type="project" value="InterPro"/>
</dbReference>